<dbReference type="AlphaFoldDB" id="A0A0M8N1E2"/>
<evidence type="ECO:0000313" key="2">
    <source>
        <dbReference type="EMBL" id="KOS23128.1"/>
    </source>
</evidence>
<keyword evidence="3" id="KW-1185">Reference proteome</keyword>
<dbReference type="OrthoDB" id="2289094at2759"/>
<keyword evidence="1" id="KW-0175">Coiled coil</keyword>
<name>A0A0M8N1E2_ESCWE</name>
<accession>A0A0M8N1E2</accession>
<organism evidence="2 3">
    <name type="scientific">Escovopsis weberi</name>
    <dbReference type="NCBI Taxonomy" id="150374"/>
    <lineage>
        <taxon>Eukaryota</taxon>
        <taxon>Fungi</taxon>
        <taxon>Dikarya</taxon>
        <taxon>Ascomycota</taxon>
        <taxon>Pezizomycotina</taxon>
        <taxon>Sordariomycetes</taxon>
        <taxon>Hypocreomycetidae</taxon>
        <taxon>Hypocreales</taxon>
        <taxon>Hypocreaceae</taxon>
        <taxon>Escovopsis</taxon>
    </lineage>
</organism>
<evidence type="ECO:0000313" key="3">
    <source>
        <dbReference type="Proteomes" id="UP000053831"/>
    </source>
</evidence>
<dbReference type="STRING" id="150374.A0A0M8N1E2"/>
<feature type="coiled-coil region" evidence="1">
    <location>
        <begin position="139"/>
        <end position="276"/>
    </location>
</feature>
<feature type="coiled-coil region" evidence="1">
    <location>
        <begin position="2"/>
        <end position="93"/>
    </location>
</feature>
<protein>
    <submittedName>
        <fullName evidence="2">Uncharacterized protein</fullName>
    </submittedName>
</protein>
<reference evidence="2 3" key="1">
    <citation type="submission" date="2015-07" db="EMBL/GenBank/DDBJ databases">
        <title>The genome of the fungus Escovopsis weberi, a specialized disease agent of ant agriculture.</title>
        <authorList>
            <person name="de Man T.J."/>
            <person name="Stajich J.E."/>
            <person name="Kubicek C.P."/>
            <person name="Chenthamara K."/>
            <person name="Atanasova L."/>
            <person name="Druzhinina I.S."/>
            <person name="Birnbaum S."/>
            <person name="Barribeau S.M."/>
            <person name="Teiling C."/>
            <person name="Suen G."/>
            <person name="Currie C."/>
            <person name="Gerardo N.M."/>
        </authorList>
    </citation>
    <scope>NUCLEOTIDE SEQUENCE [LARGE SCALE GENOMIC DNA]</scope>
</reference>
<proteinExistence type="predicted"/>
<comment type="caution">
    <text evidence="2">The sequence shown here is derived from an EMBL/GenBank/DDBJ whole genome shotgun (WGS) entry which is preliminary data.</text>
</comment>
<gene>
    <name evidence="2" type="ORF">ESCO_003732</name>
</gene>
<sequence length="297" mass="33334">MLAQHTETMESWEAERANAKKDLEELTAAHTKAIEDVVAEYRNNTSSYEEKISLQEAVNAKLQLTLEQTQDSLDTLQAESSDLSRQLAQEKMERMTLLAEFDAVKTVRSDTTAIDSLKSNLIATTKAYEETLSSVRMSLQAKQEELDISKSSYRHLEERYTLLNQDLEFVKKSLDAFKADAHVKQGIAEADYNDLNESMTLLVEEANSKVKGLESRVEDLAMKVEIGQKAEEELLRRNEELRKREEEMLIQLKVRNAELAEEKAKAAAELKGLANSRFAGCSDFGDHAAAIGLVAEA</sequence>
<dbReference type="Proteomes" id="UP000053831">
    <property type="component" value="Unassembled WGS sequence"/>
</dbReference>
<evidence type="ECO:0000256" key="1">
    <source>
        <dbReference type="SAM" id="Coils"/>
    </source>
</evidence>
<dbReference type="EMBL" id="LGSR01000002">
    <property type="protein sequence ID" value="KOS23128.1"/>
    <property type="molecule type" value="Genomic_DNA"/>
</dbReference>